<keyword evidence="4" id="KW-0676">Redox-active center</keyword>
<evidence type="ECO:0000256" key="5">
    <source>
        <dbReference type="SAM" id="Coils"/>
    </source>
</evidence>
<gene>
    <name evidence="7" type="ORF">ABR189_00105</name>
</gene>
<keyword evidence="3" id="KW-1015">Disulfide bond</keyword>
<evidence type="ECO:0000256" key="2">
    <source>
        <dbReference type="ARBA" id="ARBA00022748"/>
    </source>
</evidence>
<dbReference type="RefSeq" id="WP_354658391.1">
    <property type="nucleotide sequence ID" value="NZ_JBEXAC010000001.1"/>
</dbReference>
<dbReference type="CDD" id="cd02966">
    <property type="entry name" value="TlpA_like_family"/>
    <property type="match status" value="1"/>
</dbReference>
<evidence type="ECO:0000256" key="3">
    <source>
        <dbReference type="ARBA" id="ARBA00023157"/>
    </source>
</evidence>
<keyword evidence="8" id="KW-1185">Reference proteome</keyword>
<reference evidence="7 8" key="1">
    <citation type="submission" date="2024-06" db="EMBL/GenBank/DDBJ databases">
        <title>Chitinophaga defluvii sp. nov., isolated from municipal sewage.</title>
        <authorList>
            <person name="Zhang L."/>
        </authorList>
    </citation>
    <scope>NUCLEOTIDE SEQUENCE [LARGE SCALE GENOMIC DNA]</scope>
    <source>
        <strain evidence="7 8">H8</strain>
    </source>
</reference>
<evidence type="ECO:0000256" key="4">
    <source>
        <dbReference type="ARBA" id="ARBA00023284"/>
    </source>
</evidence>
<dbReference type="PROSITE" id="PS00194">
    <property type="entry name" value="THIOREDOXIN_1"/>
    <property type="match status" value="1"/>
</dbReference>
<dbReference type="PROSITE" id="PS51257">
    <property type="entry name" value="PROKAR_LIPOPROTEIN"/>
    <property type="match status" value="1"/>
</dbReference>
<feature type="domain" description="Thioredoxin" evidence="6">
    <location>
        <begin position="225"/>
        <end position="363"/>
    </location>
</feature>
<accession>A0ABV2SYA0</accession>
<dbReference type="InterPro" id="IPR000866">
    <property type="entry name" value="AhpC/TSA"/>
</dbReference>
<comment type="subcellular location">
    <subcellularLocation>
        <location evidence="1">Cell envelope</location>
    </subcellularLocation>
</comment>
<dbReference type="InterPro" id="IPR036249">
    <property type="entry name" value="Thioredoxin-like_sf"/>
</dbReference>
<keyword evidence="2" id="KW-0201">Cytochrome c-type biogenesis</keyword>
<dbReference type="PROSITE" id="PS51352">
    <property type="entry name" value="THIOREDOXIN_2"/>
    <property type="match status" value="1"/>
</dbReference>
<dbReference type="InterPro" id="IPR017937">
    <property type="entry name" value="Thioredoxin_CS"/>
</dbReference>
<dbReference type="Pfam" id="PF00578">
    <property type="entry name" value="AhpC-TSA"/>
    <property type="match status" value="1"/>
</dbReference>
<dbReference type="InterPro" id="IPR050553">
    <property type="entry name" value="Thioredoxin_ResA/DsbE_sf"/>
</dbReference>
<dbReference type="InterPro" id="IPR013766">
    <property type="entry name" value="Thioredoxin_domain"/>
</dbReference>
<dbReference type="EMBL" id="JBEXAC010000001">
    <property type="protein sequence ID" value="MET6995742.1"/>
    <property type="molecule type" value="Genomic_DNA"/>
</dbReference>
<dbReference type="InterPro" id="IPR025380">
    <property type="entry name" value="DUF4369"/>
</dbReference>
<protein>
    <submittedName>
        <fullName evidence="7">TlpA disulfide reductase family protein</fullName>
    </submittedName>
</protein>
<dbReference type="Proteomes" id="UP001549749">
    <property type="component" value="Unassembled WGS sequence"/>
</dbReference>
<dbReference type="SUPFAM" id="SSF52833">
    <property type="entry name" value="Thioredoxin-like"/>
    <property type="match status" value="1"/>
</dbReference>
<evidence type="ECO:0000259" key="6">
    <source>
        <dbReference type="PROSITE" id="PS51352"/>
    </source>
</evidence>
<organism evidence="7 8">
    <name type="scientific">Chitinophaga defluvii</name>
    <dbReference type="NCBI Taxonomy" id="3163343"/>
    <lineage>
        <taxon>Bacteria</taxon>
        <taxon>Pseudomonadati</taxon>
        <taxon>Bacteroidota</taxon>
        <taxon>Chitinophagia</taxon>
        <taxon>Chitinophagales</taxon>
        <taxon>Chitinophagaceae</taxon>
        <taxon>Chitinophaga</taxon>
    </lineage>
</organism>
<evidence type="ECO:0000256" key="1">
    <source>
        <dbReference type="ARBA" id="ARBA00004196"/>
    </source>
</evidence>
<evidence type="ECO:0000313" key="8">
    <source>
        <dbReference type="Proteomes" id="UP001549749"/>
    </source>
</evidence>
<dbReference type="Pfam" id="PF14289">
    <property type="entry name" value="DUF4369"/>
    <property type="match status" value="1"/>
</dbReference>
<feature type="coiled-coil region" evidence="5">
    <location>
        <begin position="124"/>
        <end position="168"/>
    </location>
</feature>
<keyword evidence="5" id="KW-0175">Coiled coil</keyword>
<proteinExistence type="predicted"/>
<name>A0ABV2SYA0_9BACT</name>
<dbReference type="Gene3D" id="3.40.30.10">
    <property type="entry name" value="Glutaredoxin"/>
    <property type="match status" value="1"/>
</dbReference>
<dbReference type="PANTHER" id="PTHR42852">
    <property type="entry name" value="THIOL:DISULFIDE INTERCHANGE PROTEIN DSBE"/>
    <property type="match status" value="1"/>
</dbReference>
<sequence>MMNHTNKIVACLMATAVYACGPVKNDNATITADITGLKDTVVYLSTPVADSAKTDTIHIKDGKFTWTGKVTEPIKAYLMFSNRYVDFFLENADIHMSGHADSLSNLKVTGSASHDEMVAYQASIKNITDQEEQLYENYDKIKDNDTAMAALEAKAAELRKQRRGKTMNYITTHPKSPVSLSMLSDMAVMGDYKELDSLYQKLDPAAQQTATGQRLAARLAILKKSAIGQPMIDFTQADVNGKPVKLSDFKGKYVLLDFWASWCGPCRGENPNVLKAYNAYKDKNFTVVGVSLDDNAEKWNQAIKEDGMPWIQLSDLKGFRNEVASQYGIQAIPSSFLVNPEGIIIAKDLRGEALHKKLAEVLN</sequence>
<evidence type="ECO:0000313" key="7">
    <source>
        <dbReference type="EMBL" id="MET6995742.1"/>
    </source>
</evidence>
<dbReference type="PANTHER" id="PTHR42852:SF6">
    <property type="entry name" value="THIOL:DISULFIDE INTERCHANGE PROTEIN DSBE"/>
    <property type="match status" value="1"/>
</dbReference>
<comment type="caution">
    <text evidence="7">The sequence shown here is derived from an EMBL/GenBank/DDBJ whole genome shotgun (WGS) entry which is preliminary data.</text>
</comment>